<dbReference type="InterPro" id="IPR036291">
    <property type="entry name" value="NAD(P)-bd_dom_sf"/>
</dbReference>
<keyword evidence="6" id="KW-0496">Mitochondrion</keyword>
<evidence type="ECO:0000313" key="9">
    <source>
        <dbReference type="EMBL" id="KAJ2866268.1"/>
    </source>
</evidence>
<evidence type="ECO:0000256" key="3">
    <source>
        <dbReference type="ARBA" id="ARBA00006484"/>
    </source>
</evidence>
<evidence type="ECO:0000256" key="8">
    <source>
        <dbReference type="ARBA" id="ARBA00040243"/>
    </source>
</evidence>
<dbReference type="EMBL" id="JANBUY010000041">
    <property type="protein sequence ID" value="KAJ2866268.1"/>
    <property type="molecule type" value="Genomic_DNA"/>
</dbReference>
<dbReference type="PROSITE" id="PS00061">
    <property type="entry name" value="ADH_SHORT"/>
    <property type="match status" value="1"/>
</dbReference>
<keyword evidence="5" id="KW-0560">Oxidoreductase</keyword>
<sequence>MPTLRGKTVFITGGTRGIGRAIAVKCAQNGAQVVVAARNIDSSTVVAEIQAAGGQAIAVSCDIQSEEQIADAVQAAVARFGGIDIVVNNASTLVLKPTAEISMGEYDLMAAINTRGAFAVVKHALPYLRKSTNAHVLTMCPRPQLESKWFAQNTAYAVSKFAMGMMSFGLAAEQKPFRIASNALWPFSTIDTDGLAECGNTKFQSRPRKPTILADAAFWIITQDSSAFTGNFCLDEIVLREAGAVDFEQYNSVPGTALVDLSQDHLIADDQLARLAELRQLPRD</sequence>
<dbReference type="Pfam" id="PF00106">
    <property type="entry name" value="adh_short"/>
    <property type="match status" value="1"/>
</dbReference>
<dbReference type="AlphaFoldDB" id="A0A9W8IKI1"/>
<name>A0A9W8IKI1_9FUNG</name>
<evidence type="ECO:0000256" key="2">
    <source>
        <dbReference type="ARBA" id="ARBA00004275"/>
    </source>
</evidence>
<dbReference type="InterPro" id="IPR051935">
    <property type="entry name" value="HSDL2"/>
</dbReference>
<dbReference type="SUPFAM" id="SSF51735">
    <property type="entry name" value="NAD(P)-binding Rossmann-fold domains"/>
    <property type="match status" value="1"/>
</dbReference>
<comment type="caution">
    <text evidence="9">The sequence shown here is derived from an EMBL/GenBank/DDBJ whole genome shotgun (WGS) entry which is preliminary data.</text>
</comment>
<dbReference type="PANTHER" id="PTHR42808:SF3">
    <property type="entry name" value="HYDROXYSTEROID DEHYDROGENASE-LIKE PROTEIN 2"/>
    <property type="match status" value="1"/>
</dbReference>
<evidence type="ECO:0000256" key="7">
    <source>
        <dbReference type="ARBA" id="ARBA00023140"/>
    </source>
</evidence>
<keyword evidence="4" id="KW-0521">NADP</keyword>
<dbReference type="NCBIfam" id="NF006133">
    <property type="entry name" value="PRK08278.1"/>
    <property type="match status" value="1"/>
</dbReference>
<organism evidence="9 10">
    <name type="scientific">Coemansia aciculifera</name>
    <dbReference type="NCBI Taxonomy" id="417176"/>
    <lineage>
        <taxon>Eukaryota</taxon>
        <taxon>Fungi</taxon>
        <taxon>Fungi incertae sedis</taxon>
        <taxon>Zoopagomycota</taxon>
        <taxon>Kickxellomycotina</taxon>
        <taxon>Kickxellomycetes</taxon>
        <taxon>Kickxellales</taxon>
        <taxon>Kickxellaceae</taxon>
        <taxon>Coemansia</taxon>
    </lineage>
</organism>
<keyword evidence="10" id="KW-1185">Reference proteome</keyword>
<dbReference type="Gene3D" id="3.40.50.720">
    <property type="entry name" value="NAD(P)-binding Rossmann-like Domain"/>
    <property type="match status" value="1"/>
</dbReference>
<dbReference type="FunFam" id="3.40.50.720:FF:000301">
    <property type="entry name" value="Hydroxysteroid dehydrogenase like 2"/>
    <property type="match status" value="1"/>
</dbReference>
<evidence type="ECO:0000256" key="5">
    <source>
        <dbReference type="ARBA" id="ARBA00023002"/>
    </source>
</evidence>
<dbReference type="PRINTS" id="PR00081">
    <property type="entry name" value="GDHRDH"/>
</dbReference>
<comment type="similarity">
    <text evidence="3">Belongs to the short-chain dehydrogenases/reductases (SDR) family.</text>
</comment>
<comment type="subcellular location">
    <subcellularLocation>
        <location evidence="1">Mitochondrion</location>
    </subcellularLocation>
    <subcellularLocation>
        <location evidence="2">Peroxisome</location>
    </subcellularLocation>
</comment>
<dbReference type="GO" id="GO:0005739">
    <property type="term" value="C:mitochondrion"/>
    <property type="evidence" value="ECO:0007669"/>
    <property type="project" value="UniProtKB-SubCell"/>
</dbReference>
<dbReference type="GO" id="GO:0016491">
    <property type="term" value="F:oxidoreductase activity"/>
    <property type="evidence" value="ECO:0007669"/>
    <property type="project" value="UniProtKB-KW"/>
</dbReference>
<evidence type="ECO:0000256" key="1">
    <source>
        <dbReference type="ARBA" id="ARBA00004173"/>
    </source>
</evidence>
<dbReference type="GO" id="GO:0005777">
    <property type="term" value="C:peroxisome"/>
    <property type="evidence" value="ECO:0007669"/>
    <property type="project" value="UniProtKB-SubCell"/>
</dbReference>
<protein>
    <recommendedName>
        <fullName evidence="8">Hydroxysteroid dehydrogenase-like protein 2</fullName>
    </recommendedName>
</protein>
<dbReference type="PANTHER" id="PTHR42808">
    <property type="entry name" value="HYDROXYSTEROID DEHYDROGENASE-LIKE PROTEIN 2"/>
    <property type="match status" value="1"/>
</dbReference>
<reference evidence="9" key="1">
    <citation type="submission" date="2022-07" db="EMBL/GenBank/DDBJ databases">
        <title>Phylogenomic reconstructions and comparative analyses of Kickxellomycotina fungi.</title>
        <authorList>
            <person name="Reynolds N.K."/>
            <person name="Stajich J.E."/>
            <person name="Barry K."/>
            <person name="Grigoriev I.V."/>
            <person name="Crous P."/>
            <person name="Smith M.E."/>
        </authorList>
    </citation>
    <scope>NUCLEOTIDE SEQUENCE</scope>
    <source>
        <strain evidence="9">RSA 476</strain>
    </source>
</reference>
<dbReference type="Proteomes" id="UP001140074">
    <property type="component" value="Unassembled WGS sequence"/>
</dbReference>
<dbReference type="InterPro" id="IPR020904">
    <property type="entry name" value="Sc_DH/Rdtase_CS"/>
</dbReference>
<evidence type="ECO:0000313" key="10">
    <source>
        <dbReference type="Proteomes" id="UP001140074"/>
    </source>
</evidence>
<evidence type="ECO:0000256" key="4">
    <source>
        <dbReference type="ARBA" id="ARBA00022857"/>
    </source>
</evidence>
<gene>
    <name evidence="9" type="ORF">GGH94_001633</name>
</gene>
<keyword evidence="7" id="KW-0576">Peroxisome</keyword>
<evidence type="ECO:0000256" key="6">
    <source>
        <dbReference type="ARBA" id="ARBA00023128"/>
    </source>
</evidence>
<accession>A0A9W8IKI1</accession>
<dbReference type="InterPro" id="IPR002347">
    <property type="entry name" value="SDR_fam"/>
</dbReference>
<proteinExistence type="inferred from homology"/>